<organism evidence="7 8">
    <name type="scientific">Pelosinus fermentans B4</name>
    <dbReference type="NCBI Taxonomy" id="1149862"/>
    <lineage>
        <taxon>Bacteria</taxon>
        <taxon>Bacillati</taxon>
        <taxon>Bacillota</taxon>
        <taxon>Negativicutes</taxon>
        <taxon>Selenomonadales</taxon>
        <taxon>Sporomusaceae</taxon>
        <taxon>Pelosinus</taxon>
    </lineage>
</organism>
<dbReference type="CDD" id="cd11386">
    <property type="entry name" value="MCP_signal"/>
    <property type="match status" value="1"/>
</dbReference>
<feature type="domain" description="Methyl-accepting transducer" evidence="5">
    <location>
        <begin position="287"/>
        <end position="523"/>
    </location>
</feature>
<dbReference type="PATRIC" id="fig|1149862.3.peg.1791"/>
<feature type="domain" description="HAMP" evidence="6">
    <location>
        <begin position="215"/>
        <end position="268"/>
    </location>
</feature>
<evidence type="ECO:0000313" key="7">
    <source>
        <dbReference type="EMBL" id="EIW18844.1"/>
    </source>
</evidence>
<dbReference type="RefSeq" id="WP_007933249.1">
    <property type="nucleotide sequence ID" value="NZ_AKVJ01000022.1"/>
</dbReference>
<evidence type="ECO:0000256" key="3">
    <source>
        <dbReference type="PROSITE-ProRule" id="PRU00284"/>
    </source>
</evidence>
<dbReference type="Proteomes" id="UP000004324">
    <property type="component" value="Unassembled WGS sequence"/>
</dbReference>
<keyword evidence="4" id="KW-1133">Transmembrane helix</keyword>
<evidence type="ECO:0000313" key="8">
    <source>
        <dbReference type="Proteomes" id="UP000004324"/>
    </source>
</evidence>
<keyword evidence="4" id="KW-0812">Transmembrane</keyword>
<feature type="transmembrane region" description="Helical" evidence="4">
    <location>
        <begin position="28"/>
        <end position="49"/>
    </location>
</feature>
<dbReference type="EMBL" id="AKVJ01000022">
    <property type="protein sequence ID" value="EIW18844.1"/>
    <property type="molecule type" value="Genomic_DNA"/>
</dbReference>
<comment type="similarity">
    <text evidence="2">Belongs to the methyl-accepting chemotaxis (MCP) protein family.</text>
</comment>
<keyword evidence="1 3" id="KW-0807">Transducer</keyword>
<dbReference type="SMART" id="SM00304">
    <property type="entry name" value="HAMP"/>
    <property type="match status" value="2"/>
</dbReference>
<dbReference type="Pfam" id="PF00672">
    <property type="entry name" value="HAMP"/>
    <property type="match status" value="1"/>
</dbReference>
<dbReference type="Gene3D" id="6.10.340.10">
    <property type="match status" value="1"/>
</dbReference>
<dbReference type="InterPro" id="IPR004090">
    <property type="entry name" value="Chemotax_Me-accpt_rcpt"/>
</dbReference>
<dbReference type="CDD" id="cd06225">
    <property type="entry name" value="HAMP"/>
    <property type="match status" value="1"/>
</dbReference>
<dbReference type="SUPFAM" id="SSF58104">
    <property type="entry name" value="Methyl-accepting chemotaxis protein (MCP) signaling domain"/>
    <property type="match status" value="1"/>
</dbReference>
<dbReference type="InterPro" id="IPR024478">
    <property type="entry name" value="HlyB_4HB_MCP"/>
</dbReference>
<keyword evidence="4" id="KW-0472">Membrane</keyword>
<dbReference type="FunFam" id="1.10.287.950:FF:000001">
    <property type="entry name" value="Methyl-accepting chemotaxis sensory transducer"/>
    <property type="match status" value="1"/>
</dbReference>
<keyword evidence="8" id="KW-1185">Reference proteome</keyword>
<evidence type="ECO:0000256" key="2">
    <source>
        <dbReference type="ARBA" id="ARBA00029447"/>
    </source>
</evidence>
<gene>
    <name evidence="7" type="ORF">FB4_0369</name>
</gene>
<comment type="caution">
    <text evidence="7">The sequence shown here is derived from an EMBL/GenBank/DDBJ whole genome shotgun (WGS) entry which is preliminary data.</text>
</comment>
<name>I9LEH7_9FIRM</name>
<protein>
    <submittedName>
        <fullName evidence="7">Chemotaxis sensory transducer</fullName>
    </submittedName>
</protein>
<dbReference type="AlphaFoldDB" id="I9LEH7"/>
<dbReference type="PROSITE" id="PS50885">
    <property type="entry name" value="HAMP"/>
    <property type="match status" value="1"/>
</dbReference>
<dbReference type="Pfam" id="PF00015">
    <property type="entry name" value="MCPsignal"/>
    <property type="match status" value="1"/>
</dbReference>
<reference evidence="7 8" key="1">
    <citation type="journal article" date="2012" name="J. Bacteriol.">
        <title>Draft Genome Sequences for Two Metal-Reducing Pelosinus fermentans Strains Isolated from a Cr(VI)-Contaminated Site and for Type Strain R7.</title>
        <authorList>
            <person name="Brown S.D."/>
            <person name="Podar M."/>
            <person name="Klingeman D.M."/>
            <person name="Johnson C.M."/>
            <person name="Yang Z.K."/>
            <person name="Utturkar S.M."/>
            <person name="Land M.L."/>
            <person name="Mosher J.J."/>
            <person name="Hurt R.A.Jr."/>
            <person name="Phelps T.J."/>
            <person name="Palumbo A.V."/>
            <person name="Arkin A.P."/>
            <person name="Hazen T.C."/>
            <person name="Elias D.A."/>
        </authorList>
    </citation>
    <scope>NUCLEOTIDE SEQUENCE [LARGE SCALE GENOMIC DNA]</scope>
    <source>
        <strain evidence="7 8">B4</strain>
    </source>
</reference>
<evidence type="ECO:0000256" key="1">
    <source>
        <dbReference type="ARBA" id="ARBA00023224"/>
    </source>
</evidence>
<dbReference type="PANTHER" id="PTHR32089">
    <property type="entry name" value="METHYL-ACCEPTING CHEMOTAXIS PROTEIN MCPB"/>
    <property type="match status" value="1"/>
</dbReference>
<sequence length="573" mass="62777">MHLHSSKVKQVVNTNLQWFQDLPTKVKIIGLVSVMVLLLMVVGCVAYYGMNDLYQEQLLPVVWLNEVRSDLRAVEALNMEIIHPNTSKARAFNLQLEMTQRINDADLLLEKYEKKNMSEYEAEKYNRAKEELQIYKTNWETIVKLLSEQQLNEAYITSIRNASPHISAVNILLSDLVYYNEEEAKEVSEFANHIMLIITVFSVLVASVLGSFTAKLIVNPLKAMILEVQKISAGNLAVKEFNAISKDEIGQISKAFNDMAKNLRELVRQVTQSIETVSASSEELTASAEQSAQVANQVAGSITEVAQGAEKQQSLVNSTTEIVGQMSNKINQVTESAMTVSDSAKRTEKVANDGGQAVEQVINQMSVIEQKTNATANVIGELEEKSKQIGQIVGAISNIAGQTNLLALNAAIEAARAGEIGRGFAVVADEVRELAEQSNGAAKQIANLIGEVQQKTNNAVAFMKESKKEVDIGTDVVDVAGRSFREILKMIREISEQIHQISATINEVHHGSQQVVSAVKEIDKESRNSAGQAQTVSAATEEQSAAIEEIASSSQALSKMAEELQAAIRKFSI</sequence>
<dbReference type="PRINTS" id="PR00260">
    <property type="entry name" value="CHEMTRNSDUCR"/>
</dbReference>
<dbReference type="GO" id="GO:0006935">
    <property type="term" value="P:chemotaxis"/>
    <property type="evidence" value="ECO:0007669"/>
    <property type="project" value="InterPro"/>
</dbReference>
<dbReference type="Pfam" id="PF12729">
    <property type="entry name" value="4HB_MCP_1"/>
    <property type="match status" value="1"/>
</dbReference>
<evidence type="ECO:0000259" key="5">
    <source>
        <dbReference type="PROSITE" id="PS50111"/>
    </source>
</evidence>
<dbReference type="Gene3D" id="1.10.287.950">
    <property type="entry name" value="Methyl-accepting chemotaxis protein"/>
    <property type="match status" value="1"/>
</dbReference>
<accession>I9LEH7</accession>
<evidence type="ECO:0000259" key="6">
    <source>
        <dbReference type="PROSITE" id="PS50885"/>
    </source>
</evidence>
<proteinExistence type="inferred from homology"/>
<dbReference type="PROSITE" id="PS50111">
    <property type="entry name" value="CHEMOTAXIS_TRANSDUC_2"/>
    <property type="match status" value="1"/>
</dbReference>
<dbReference type="InterPro" id="IPR004089">
    <property type="entry name" value="MCPsignal_dom"/>
</dbReference>
<dbReference type="SMART" id="SM00283">
    <property type="entry name" value="MA"/>
    <property type="match status" value="1"/>
</dbReference>
<dbReference type="InterPro" id="IPR003660">
    <property type="entry name" value="HAMP_dom"/>
</dbReference>
<dbReference type="PANTHER" id="PTHR32089:SF112">
    <property type="entry name" value="LYSOZYME-LIKE PROTEIN-RELATED"/>
    <property type="match status" value="1"/>
</dbReference>
<dbReference type="GO" id="GO:0007165">
    <property type="term" value="P:signal transduction"/>
    <property type="evidence" value="ECO:0007669"/>
    <property type="project" value="UniProtKB-KW"/>
</dbReference>
<dbReference type="GO" id="GO:0004888">
    <property type="term" value="F:transmembrane signaling receptor activity"/>
    <property type="evidence" value="ECO:0007669"/>
    <property type="project" value="InterPro"/>
</dbReference>
<evidence type="ECO:0000256" key="4">
    <source>
        <dbReference type="SAM" id="Phobius"/>
    </source>
</evidence>
<dbReference type="GO" id="GO:0016020">
    <property type="term" value="C:membrane"/>
    <property type="evidence" value="ECO:0007669"/>
    <property type="project" value="InterPro"/>
</dbReference>
<dbReference type="OrthoDB" id="1674885at2"/>